<dbReference type="Gene3D" id="3.30.2420.10">
    <property type="entry name" value="TonB"/>
    <property type="match status" value="1"/>
</dbReference>
<keyword evidence="8" id="KW-1133">Transmembrane helix</keyword>
<feature type="compositionally biased region" description="Low complexity" evidence="11">
    <location>
        <begin position="56"/>
        <end position="70"/>
    </location>
</feature>
<comment type="function">
    <text evidence="10">Interacts with outer membrane receptor proteins that carry out high-affinity binding and energy dependent uptake into the periplasmic space of specific substrates. It could act to transduce energy from the cytoplasmic membrane to specific energy-requiring processes in the outer membrane, resulting in the release into the periplasm of ligands bound by these outer membrane proteins.</text>
</comment>
<evidence type="ECO:0000256" key="2">
    <source>
        <dbReference type="ARBA" id="ARBA00006555"/>
    </source>
</evidence>
<dbReference type="EMBL" id="WTKP01000001">
    <property type="protein sequence ID" value="MWJ26766.1"/>
    <property type="molecule type" value="Genomic_DNA"/>
</dbReference>
<evidence type="ECO:0000313" key="13">
    <source>
        <dbReference type="EMBL" id="MWJ26766.1"/>
    </source>
</evidence>
<comment type="similarity">
    <text evidence="2 10">Belongs to the TonB family.</text>
</comment>
<reference evidence="13 14" key="1">
    <citation type="submission" date="2019-12" db="EMBL/GenBank/DDBJ databases">
        <title>Halomonas rutogse sp. nov. isolated from two lakes on Tibetan Plateau.</title>
        <authorList>
            <person name="Gao P."/>
        </authorList>
    </citation>
    <scope>NUCLEOTIDE SEQUENCE [LARGE SCALE GENOMIC DNA]</scope>
    <source>
        <strain evidence="13 14">ZH2S</strain>
    </source>
</reference>
<evidence type="ECO:0000256" key="7">
    <source>
        <dbReference type="ARBA" id="ARBA00022927"/>
    </source>
</evidence>
<keyword evidence="5 10" id="KW-0997">Cell inner membrane</keyword>
<evidence type="ECO:0000313" key="14">
    <source>
        <dbReference type="Proteomes" id="UP000437638"/>
    </source>
</evidence>
<name>A0A7X3GXW3_9GAMM</name>
<evidence type="ECO:0000256" key="3">
    <source>
        <dbReference type="ARBA" id="ARBA00022448"/>
    </source>
</evidence>
<sequence>MTRVPFSLLGGAGLALVLFWLLAVLVSPPENPLEEPEVPISMTMVEAPEVVEEVTQETAEPVARPQALPETAPPPSAPEPLPEIDSSITMPEPELPPEEMVLAELDSSLPELSEIEPQPEPRPEPETTPEPEPAPEPETEPETEPAPVAPSQPVQAPNDASNPAATSNEMENAQASQEPVDVGSPTPLNQVPPEYPSRAQRRGLEGHVELEFLIRRDGSVDASSIEVVAAQPRRVFDQAARKAVASWQFEAASQVRRARQRVEFQLR</sequence>
<feature type="domain" description="TonB C-terminal" evidence="12">
    <location>
        <begin position="180"/>
        <end position="267"/>
    </location>
</feature>
<feature type="compositionally biased region" description="Polar residues" evidence="11">
    <location>
        <begin position="158"/>
        <end position="177"/>
    </location>
</feature>
<dbReference type="GO" id="GO:0098797">
    <property type="term" value="C:plasma membrane protein complex"/>
    <property type="evidence" value="ECO:0007669"/>
    <property type="project" value="TreeGrafter"/>
</dbReference>
<evidence type="ECO:0000256" key="9">
    <source>
        <dbReference type="ARBA" id="ARBA00023136"/>
    </source>
</evidence>
<evidence type="ECO:0000256" key="6">
    <source>
        <dbReference type="ARBA" id="ARBA00022692"/>
    </source>
</evidence>
<keyword evidence="6" id="KW-0812">Transmembrane</keyword>
<evidence type="ECO:0000256" key="4">
    <source>
        <dbReference type="ARBA" id="ARBA00022475"/>
    </source>
</evidence>
<proteinExistence type="inferred from homology"/>
<dbReference type="GO" id="GO:0055085">
    <property type="term" value="P:transmembrane transport"/>
    <property type="evidence" value="ECO:0007669"/>
    <property type="project" value="InterPro"/>
</dbReference>
<dbReference type="PANTHER" id="PTHR33446">
    <property type="entry name" value="PROTEIN TONB-RELATED"/>
    <property type="match status" value="1"/>
</dbReference>
<protein>
    <recommendedName>
        <fullName evidence="10">Protein TonB</fullName>
    </recommendedName>
</protein>
<evidence type="ECO:0000256" key="11">
    <source>
        <dbReference type="SAM" id="MobiDB-lite"/>
    </source>
</evidence>
<dbReference type="GO" id="GO:0031992">
    <property type="term" value="F:energy transducer activity"/>
    <property type="evidence" value="ECO:0007669"/>
    <property type="project" value="InterPro"/>
</dbReference>
<keyword evidence="3 10" id="KW-0813">Transport</keyword>
<dbReference type="GO" id="GO:0030288">
    <property type="term" value="C:outer membrane-bounded periplasmic space"/>
    <property type="evidence" value="ECO:0007669"/>
    <property type="project" value="InterPro"/>
</dbReference>
<feature type="region of interest" description="Disordered" evidence="11">
    <location>
        <begin position="52"/>
        <end position="204"/>
    </location>
</feature>
<dbReference type="GO" id="GO:0015031">
    <property type="term" value="P:protein transport"/>
    <property type="evidence" value="ECO:0007669"/>
    <property type="project" value="UniProtKB-UniRule"/>
</dbReference>
<feature type="compositionally biased region" description="Low complexity" evidence="11">
    <location>
        <begin position="145"/>
        <end position="157"/>
    </location>
</feature>
<comment type="subcellular location">
    <subcellularLocation>
        <location evidence="1 10">Cell inner membrane</location>
        <topology evidence="1 10">Single-pass membrane protein</topology>
        <orientation evidence="1 10">Periplasmic side</orientation>
    </subcellularLocation>
</comment>
<dbReference type="Pfam" id="PF03544">
    <property type="entry name" value="TonB_C"/>
    <property type="match status" value="1"/>
</dbReference>
<keyword evidence="14" id="KW-1185">Reference proteome</keyword>
<evidence type="ECO:0000256" key="1">
    <source>
        <dbReference type="ARBA" id="ARBA00004383"/>
    </source>
</evidence>
<dbReference type="PANTHER" id="PTHR33446:SF2">
    <property type="entry name" value="PROTEIN TONB"/>
    <property type="match status" value="1"/>
</dbReference>
<gene>
    <name evidence="13" type="ORF">GPM19_00840</name>
</gene>
<dbReference type="AlphaFoldDB" id="A0A7X3GXW3"/>
<keyword evidence="10" id="KW-0735">Signal-anchor</keyword>
<evidence type="ECO:0000256" key="10">
    <source>
        <dbReference type="RuleBase" id="RU362123"/>
    </source>
</evidence>
<dbReference type="RefSeq" id="WP_160417001.1">
    <property type="nucleotide sequence ID" value="NZ_WTKP01000001.1"/>
</dbReference>
<dbReference type="PRINTS" id="PR01374">
    <property type="entry name" value="TONBPROTEIN"/>
</dbReference>
<dbReference type="SUPFAM" id="SSF74653">
    <property type="entry name" value="TolA/TonB C-terminal domain"/>
    <property type="match status" value="1"/>
</dbReference>
<evidence type="ECO:0000259" key="12">
    <source>
        <dbReference type="PROSITE" id="PS52015"/>
    </source>
</evidence>
<dbReference type="NCBIfam" id="TIGR01352">
    <property type="entry name" value="tonB_Cterm"/>
    <property type="match status" value="1"/>
</dbReference>
<dbReference type="InterPro" id="IPR051045">
    <property type="entry name" value="TonB-dependent_transducer"/>
</dbReference>
<organism evidence="13 14">
    <name type="scientific">Vreelandella zhuhanensis</name>
    <dbReference type="NCBI Taxonomy" id="2684210"/>
    <lineage>
        <taxon>Bacteria</taxon>
        <taxon>Pseudomonadati</taxon>
        <taxon>Pseudomonadota</taxon>
        <taxon>Gammaproteobacteria</taxon>
        <taxon>Oceanospirillales</taxon>
        <taxon>Halomonadaceae</taxon>
        <taxon>Vreelandella</taxon>
    </lineage>
</organism>
<dbReference type="GO" id="GO:0015891">
    <property type="term" value="P:siderophore transport"/>
    <property type="evidence" value="ECO:0007669"/>
    <property type="project" value="InterPro"/>
</dbReference>
<keyword evidence="9" id="KW-0472">Membrane</keyword>
<keyword evidence="4 10" id="KW-1003">Cell membrane</keyword>
<dbReference type="InterPro" id="IPR003538">
    <property type="entry name" value="TonB"/>
</dbReference>
<dbReference type="PROSITE" id="PS52015">
    <property type="entry name" value="TONB_CTD"/>
    <property type="match status" value="1"/>
</dbReference>
<evidence type="ECO:0000256" key="5">
    <source>
        <dbReference type="ARBA" id="ARBA00022519"/>
    </source>
</evidence>
<dbReference type="InterPro" id="IPR037682">
    <property type="entry name" value="TonB_C"/>
</dbReference>
<evidence type="ECO:0000256" key="8">
    <source>
        <dbReference type="ARBA" id="ARBA00022989"/>
    </source>
</evidence>
<keyword evidence="7 10" id="KW-0653">Protein transport</keyword>
<dbReference type="Proteomes" id="UP000437638">
    <property type="component" value="Unassembled WGS sequence"/>
</dbReference>
<feature type="compositionally biased region" description="Pro residues" evidence="11">
    <location>
        <begin position="71"/>
        <end position="81"/>
    </location>
</feature>
<comment type="caution">
    <text evidence="13">The sequence shown here is derived from an EMBL/GenBank/DDBJ whole genome shotgun (WGS) entry which is preliminary data.</text>
</comment>
<feature type="compositionally biased region" description="Acidic residues" evidence="11">
    <location>
        <begin position="127"/>
        <end position="143"/>
    </location>
</feature>
<accession>A0A7X3GXW3</accession>
<dbReference type="InterPro" id="IPR006260">
    <property type="entry name" value="TonB/TolA_C"/>
</dbReference>